<feature type="domain" description="DUF1980" evidence="2">
    <location>
        <begin position="15"/>
        <end position="120"/>
    </location>
</feature>
<dbReference type="Pfam" id="PF21537">
    <property type="entry name" value="DUF1980_C"/>
    <property type="match status" value="1"/>
</dbReference>
<organism evidence="4 5">
    <name type="scientific">Paenibacillus apis</name>
    <dbReference type="NCBI Taxonomy" id="1792174"/>
    <lineage>
        <taxon>Bacteria</taxon>
        <taxon>Bacillati</taxon>
        <taxon>Bacillota</taxon>
        <taxon>Bacilli</taxon>
        <taxon>Bacillales</taxon>
        <taxon>Paenibacillaceae</taxon>
        <taxon>Paenibacillus</taxon>
    </lineage>
</organism>
<evidence type="ECO:0000259" key="3">
    <source>
        <dbReference type="Pfam" id="PF21537"/>
    </source>
</evidence>
<keyword evidence="1" id="KW-1133">Transmembrane helix</keyword>
<evidence type="ECO:0008006" key="6">
    <source>
        <dbReference type="Google" id="ProtNLM"/>
    </source>
</evidence>
<sequence length="300" mass="33415">MMDSFSLKHRSHYFVRAILLCCLAFYIMGLNNSDALHYYLAPHMQRLLLLCPIPLLFIAFGMLWHAMMGDSAQICDCEHPLPGGLLKSTGVYGMFAIPLLFGLLLPDQALGSDMAAKKGIVYSFPDPELEHKAKPTAPLVPALSTLDEMFIPRDIYSVEFSELAKRLYTLPVIQVDPLIFSETIGSIDMYKEHFADKKIVLQGFVFREEDMPPDSFALTRFLVMCCTADAVPFGVLARGDEVSALEEDAWIELEGTIGVGNVNGEERLQITVDQIRSVEQPATPYIFTHPDSVAAFDAKN</sequence>
<dbReference type="InterPro" id="IPR048493">
    <property type="entry name" value="DUF1980_N"/>
</dbReference>
<dbReference type="NCBIfam" id="TIGR03943">
    <property type="entry name" value="TIGR03943 family putative permease subunit"/>
    <property type="match status" value="1"/>
</dbReference>
<comment type="caution">
    <text evidence="4">The sequence shown here is derived from an EMBL/GenBank/DDBJ whole genome shotgun (WGS) entry which is preliminary data.</text>
</comment>
<gene>
    <name evidence="4" type="ORF">J41TS4_06100</name>
</gene>
<feature type="domain" description="DUF1980" evidence="3">
    <location>
        <begin position="155"/>
        <end position="287"/>
    </location>
</feature>
<dbReference type="EMBL" id="BORS01000002">
    <property type="protein sequence ID" value="GIO40852.1"/>
    <property type="molecule type" value="Genomic_DNA"/>
</dbReference>
<reference evidence="4" key="1">
    <citation type="submission" date="2021-03" db="EMBL/GenBank/DDBJ databases">
        <title>Antimicrobial resistance genes in bacteria isolated from Japanese honey, and their potential for conferring macrolide and lincosamide resistance in the American foulbrood pathogen Paenibacillus larvae.</title>
        <authorList>
            <person name="Okamoto M."/>
            <person name="Kumagai M."/>
            <person name="Kanamori H."/>
            <person name="Takamatsu D."/>
        </authorList>
    </citation>
    <scope>NUCLEOTIDE SEQUENCE</scope>
    <source>
        <strain evidence="4">J41TS4</strain>
    </source>
</reference>
<keyword evidence="5" id="KW-1185">Reference proteome</keyword>
<dbReference type="Pfam" id="PF09323">
    <property type="entry name" value="DUF1980"/>
    <property type="match status" value="1"/>
</dbReference>
<name>A0A919Y280_9BACL</name>
<dbReference type="PANTHER" id="PTHR40047">
    <property type="entry name" value="UPF0703 PROTEIN YCGQ"/>
    <property type="match status" value="1"/>
</dbReference>
<evidence type="ECO:0000256" key="1">
    <source>
        <dbReference type="SAM" id="Phobius"/>
    </source>
</evidence>
<protein>
    <recommendedName>
        <fullName evidence="6">TIGR03943 family protein</fullName>
    </recommendedName>
</protein>
<feature type="transmembrane region" description="Helical" evidence="1">
    <location>
        <begin position="43"/>
        <end position="64"/>
    </location>
</feature>
<keyword evidence="1" id="KW-0472">Membrane</keyword>
<proteinExistence type="predicted"/>
<evidence type="ECO:0000313" key="4">
    <source>
        <dbReference type="EMBL" id="GIO40852.1"/>
    </source>
</evidence>
<dbReference type="PANTHER" id="PTHR40047:SF1">
    <property type="entry name" value="UPF0703 PROTEIN YCGQ"/>
    <property type="match status" value="1"/>
</dbReference>
<evidence type="ECO:0000313" key="5">
    <source>
        <dbReference type="Proteomes" id="UP000678895"/>
    </source>
</evidence>
<dbReference type="AlphaFoldDB" id="A0A919Y280"/>
<dbReference type="RefSeq" id="WP_301624796.1">
    <property type="nucleotide sequence ID" value="NZ_BORS01000002.1"/>
</dbReference>
<evidence type="ECO:0000259" key="2">
    <source>
        <dbReference type="Pfam" id="PF09323"/>
    </source>
</evidence>
<keyword evidence="1" id="KW-0812">Transmembrane</keyword>
<dbReference type="Proteomes" id="UP000678895">
    <property type="component" value="Unassembled WGS sequence"/>
</dbReference>
<feature type="transmembrane region" description="Helical" evidence="1">
    <location>
        <begin position="85"/>
        <end position="105"/>
    </location>
</feature>
<dbReference type="InterPro" id="IPR015402">
    <property type="entry name" value="DUF1980"/>
</dbReference>
<accession>A0A919Y280</accession>
<dbReference type="InterPro" id="IPR048447">
    <property type="entry name" value="DUF1980_C"/>
</dbReference>
<feature type="transmembrane region" description="Helical" evidence="1">
    <location>
        <begin position="12"/>
        <end position="31"/>
    </location>
</feature>
<dbReference type="InterPro" id="IPR052955">
    <property type="entry name" value="UPF0703_membrane_permease"/>
</dbReference>